<gene>
    <name evidence="2" type="ORF">Afe05nite_85440</name>
</gene>
<evidence type="ECO:0000256" key="1">
    <source>
        <dbReference type="SAM" id="MobiDB-lite"/>
    </source>
</evidence>
<name>A0A919JCB4_9ACTN</name>
<dbReference type="Proteomes" id="UP000598174">
    <property type="component" value="Unassembled WGS sequence"/>
</dbReference>
<proteinExistence type="predicted"/>
<evidence type="ECO:0000313" key="2">
    <source>
        <dbReference type="EMBL" id="GIE16704.1"/>
    </source>
</evidence>
<feature type="region of interest" description="Disordered" evidence="1">
    <location>
        <begin position="52"/>
        <end position="71"/>
    </location>
</feature>
<reference evidence="2" key="1">
    <citation type="submission" date="2021-01" db="EMBL/GenBank/DDBJ databases">
        <title>Whole genome shotgun sequence of Actinoplanes ferrugineus NBRC 15555.</title>
        <authorList>
            <person name="Komaki H."/>
            <person name="Tamura T."/>
        </authorList>
    </citation>
    <scope>NUCLEOTIDE SEQUENCE</scope>
    <source>
        <strain evidence="2">NBRC 15555</strain>
    </source>
</reference>
<evidence type="ECO:0000313" key="3">
    <source>
        <dbReference type="Proteomes" id="UP000598174"/>
    </source>
</evidence>
<comment type="caution">
    <text evidence="2">The sequence shown here is derived from an EMBL/GenBank/DDBJ whole genome shotgun (WGS) entry which is preliminary data.</text>
</comment>
<accession>A0A919JCB4</accession>
<dbReference type="AlphaFoldDB" id="A0A919JCB4"/>
<dbReference type="EMBL" id="BOMM01000096">
    <property type="protein sequence ID" value="GIE16704.1"/>
    <property type="molecule type" value="Genomic_DNA"/>
</dbReference>
<protein>
    <submittedName>
        <fullName evidence="2">Uncharacterized protein</fullName>
    </submittedName>
</protein>
<sequence>MGDADRVEWDTDGYAEDLFVAVDDVRGGETAAHQGLDDDISKYEANAGIEPAITEPPVEPAKPRRTRKPRA</sequence>
<organism evidence="2 3">
    <name type="scientific">Paractinoplanes ferrugineus</name>
    <dbReference type="NCBI Taxonomy" id="113564"/>
    <lineage>
        <taxon>Bacteria</taxon>
        <taxon>Bacillati</taxon>
        <taxon>Actinomycetota</taxon>
        <taxon>Actinomycetes</taxon>
        <taxon>Micromonosporales</taxon>
        <taxon>Micromonosporaceae</taxon>
        <taxon>Paractinoplanes</taxon>
    </lineage>
</organism>
<keyword evidence="3" id="KW-1185">Reference proteome</keyword>